<keyword evidence="3" id="KW-1185">Reference proteome</keyword>
<feature type="region of interest" description="Disordered" evidence="1">
    <location>
        <begin position="129"/>
        <end position="160"/>
    </location>
</feature>
<name>A0A9W6SVS1_CANBO</name>
<accession>A0A9W6SVS1</accession>
<protein>
    <submittedName>
        <fullName evidence="2">Unnamed protein product</fullName>
    </submittedName>
</protein>
<evidence type="ECO:0000313" key="2">
    <source>
        <dbReference type="EMBL" id="GME67628.1"/>
    </source>
</evidence>
<feature type="compositionally biased region" description="Polar residues" evidence="1">
    <location>
        <begin position="134"/>
        <end position="157"/>
    </location>
</feature>
<organism evidence="2 3">
    <name type="scientific">Candida boidinii</name>
    <name type="common">Yeast</name>
    <dbReference type="NCBI Taxonomy" id="5477"/>
    <lineage>
        <taxon>Eukaryota</taxon>
        <taxon>Fungi</taxon>
        <taxon>Dikarya</taxon>
        <taxon>Ascomycota</taxon>
        <taxon>Saccharomycotina</taxon>
        <taxon>Pichiomycetes</taxon>
        <taxon>Pichiales</taxon>
        <taxon>Pichiaceae</taxon>
        <taxon>Ogataea</taxon>
        <taxon>Ogataea/Candida clade</taxon>
    </lineage>
</organism>
<reference evidence="2" key="1">
    <citation type="submission" date="2023-04" db="EMBL/GenBank/DDBJ databases">
        <title>Candida boidinii NBRC 10035.</title>
        <authorList>
            <person name="Ichikawa N."/>
            <person name="Sato H."/>
            <person name="Tonouchi N."/>
        </authorList>
    </citation>
    <scope>NUCLEOTIDE SEQUENCE</scope>
    <source>
        <strain evidence="2">NBRC 10035</strain>
    </source>
</reference>
<comment type="caution">
    <text evidence="2">The sequence shown here is derived from an EMBL/GenBank/DDBJ whole genome shotgun (WGS) entry which is preliminary data.</text>
</comment>
<proteinExistence type="predicted"/>
<dbReference type="EMBL" id="BSXN01000214">
    <property type="protein sequence ID" value="GME67628.1"/>
    <property type="molecule type" value="Genomic_DNA"/>
</dbReference>
<dbReference type="Proteomes" id="UP001165120">
    <property type="component" value="Unassembled WGS sequence"/>
</dbReference>
<evidence type="ECO:0000313" key="3">
    <source>
        <dbReference type="Proteomes" id="UP001165120"/>
    </source>
</evidence>
<sequence>MNPQFPTEKDQHLLLSNMESVQFYSQQQQQKQHHPPVYAYATNIVTDKVLPQQQNQVEPQFPISQNDQHYIMSTGITEINENKDAEALNQIKEMTDFSKLDKFKLNPQNIVSEIVKYTSSEPQFDKFFHPLDENSPNSQHQSPPLQEQQTRQQSKVSPPSLMSHRIYYHKLVKFK</sequence>
<evidence type="ECO:0000256" key="1">
    <source>
        <dbReference type="SAM" id="MobiDB-lite"/>
    </source>
</evidence>
<gene>
    <name evidence="2" type="ORF">Cboi02_000101700</name>
</gene>
<dbReference type="AlphaFoldDB" id="A0A9W6SVS1"/>